<feature type="compositionally biased region" description="Basic and acidic residues" evidence="1">
    <location>
        <begin position="58"/>
        <end position="76"/>
    </location>
</feature>
<sequence>MVKVQETLQPKSSNDEEVWRVWKGGQDSFFRKKNTDVKGGRFDVLADLGDGGEVQDASNKEGTNDRDKLEPLHQESDVAGDSLSEPPNAIVNVDHVSKLDNSDEYGISSTTLMDCMKDDKAPLFSPLDGRVYNDGP</sequence>
<evidence type="ECO:0000313" key="3">
    <source>
        <dbReference type="Proteomes" id="UP000017836"/>
    </source>
</evidence>
<gene>
    <name evidence="2" type="ORF">AMTR_s00039p00094170</name>
</gene>
<organism evidence="2 3">
    <name type="scientific">Amborella trichopoda</name>
    <dbReference type="NCBI Taxonomy" id="13333"/>
    <lineage>
        <taxon>Eukaryota</taxon>
        <taxon>Viridiplantae</taxon>
        <taxon>Streptophyta</taxon>
        <taxon>Embryophyta</taxon>
        <taxon>Tracheophyta</taxon>
        <taxon>Spermatophyta</taxon>
        <taxon>Magnoliopsida</taxon>
        <taxon>Amborellales</taxon>
        <taxon>Amborellaceae</taxon>
        <taxon>Amborella</taxon>
    </lineage>
</organism>
<dbReference type="AlphaFoldDB" id="U5D0J4"/>
<keyword evidence="3" id="KW-1185">Reference proteome</keyword>
<reference evidence="3" key="1">
    <citation type="journal article" date="2013" name="Science">
        <title>The Amborella genome and the evolution of flowering plants.</title>
        <authorList>
            <consortium name="Amborella Genome Project"/>
        </authorList>
    </citation>
    <scope>NUCLEOTIDE SEQUENCE [LARGE SCALE GENOMIC DNA]</scope>
</reference>
<feature type="region of interest" description="Disordered" evidence="1">
    <location>
        <begin position="46"/>
        <end position="88"/>
    </location>
</feature>
<name>U5D0J4_AMBTC</name>
<evidence type="ECO:0000256" key="1">
    <source>
        <dbReference type="SAM" id="MobiDB-lite"/>
    </source>
</evidence>
<dbReference type="Gramene" id="ERN15765">
    <property type="protein sequence ID" value="ERN15765"/>
    <property type="gene ID" value="AMTR_s00039p00094170"/>
</dbReference>
<protein>
    <submittedName>
        <fullName evidence="2">Uncharacterized protein</fullName>
    </submittedName>
</protein>
<accession>U5D0J4</accession>
<proteinExistence type="predicted"/>
<evidence type="ECO:0000313" key="2">
    <source>
        <dbReference type="EMBL" id="ERN15765.1"/>
    </source>
</evidence>
<dbReference type="Proteomes" id="UP000017836">
    <property type="component" value="Unassembled WGS sequence"/>
</dbReference>
<dbReference type="HOGENOM" id="CLU_1878206_0_0_1"/>
<dbReference type="EMBL" id="KI392495">
    <property type="protein sequence ID" value="ERN15765.1"/>
    <property type="molecule type" value="Genomic_DNA"/>
</dbReference>